<evidence type="ECO:0000256" key="9">
    <source>
        <dbReference type="SAM" id="SignalP"/>
    </source>
</evidence>
<dbReference type="InterPro" id="IPR013783">
    <property type="entry name" value="Ig-like_fold"/>
</dbReference>
<keyword evidence="8" id="KW-0812">Transmembrane</keyword>
<feature type="domain" description="Ig-like" evidence="10">
    <location>
        <begin position="955"/>
        <end position="1052"/>
    </location>
</feature>
<dbReference type="InterPro" id="IPR003961">
    <property type="entry name" value="FN3_dom"/>
</dbReference>
<feature type="transmembrane region" description="Helical" evidence="8">
    <location>
        <begin position="1179"/>
        <end position="1203"/>
    </location>
</feature>
<dbReference type="PROSITE" id="PS50835">
    <property type="entry name" value="IG_LIKE"/>
    <property type="match status" value="10"/>
</dbReference>
<dbReference type="InterPro" id="IPR003599">
    <property type="entry name" value="Ig_sub"/>
</dbReference>
<keyword evidence="5" id="KW-0325">Glycoprotein</keyword>
<dbReference type="Proteomes" id="UP000069940">
    <property type="component" value="Unassembled WGS sequence"/>
</dbReference>
<dbReference type="InterPro" id="IPR003598">
    <property type="entry name" value="Ig_sub2"/>
</dbReference>
<dbReference type="PANTHER" id="PTHR11640:SF136">
    <property type="entry name" value="NEPHRIN"/>
    <property type="match status" value="1"/>
</dbReference>
<feature type="region of interest" description="Disordered" evidence="7">
    <location>
        <begin position="1144"/>
        <end position="1170"/>
    </location>
</feature>
<evidence type="ECO:0000259" key="10">
    <source>
        <dbReference type="PROSITE" id="PS50835"/>
    </source>
</evidence>
<evidence type="ECO:0000256" key="2">
    <source>
        <dbReference type="ARBA" id="ARBA00022737"/>
    </source>
</evidence>
<evidence type="ECO:0000256" key="8">
    <source>
        <dbReference type="SAM" id="Phobius"/>
    </source>
</evidence>
<evidence type="ECO:0000313" key="12">
    <source>
        <dbReference type="EnsemblMetazoa" id="AALFPA23_024557.P36603"/>
    </source>
</evidence>
<feature type="compositionally biased region" description="Polar residues" evidence="7">
    <location>
        <begin position="1415"/>
        <end position="1435"/>
    </location>
</feature>
<feature type="domain" description="Ig-like" evidence="10">
    <location>
        <begin position="470"/>
        <end position="565"/>
    </location>
</feature>
<dbReference type="Pfam" id="PF00041">
    <property type="entry name" value="fn3"/>
    <property type="match status" value="1"/>
</dbReference>
<dbReference type="InterPro" id="IPR013162">
    <property type="entry name" value="CD80_C2-set"/>
</dbReference>
<reference evidence="13" key="1">
    <citation type="journal article" date="2015" name="Proc. Natl. Acad. Sci. U.S.A.">
        <title>Genome sequence of the Asian Tiger mosquito, Aedes albopictus, reveals insights into its biology, genetics, and evolution.</title>
        <authorList>
            <person name="Chen X.G."/>
            <person name="Jiang X."/>
            <person name="Gu J."/>
            <person name="Xu M."/>
            <person name="Wu Y."/>
            <person name="Deng Y."/>
            <person name="Zhang C."/>
            <person name="Bonizzoni M."/>
            <person name="Dermauw W."/>
            <person name="Vontas J."/>
            <person name="Armbruster P."/>
            <person name="Huang X."/>
            <person name="Yang Y."/>
            <person name="Zhang H."/>
            <person name="He W."/>
            <person name="Peng H."/>
            <person name="Liu Y."/>
            <person name="Wu K."/>
            <person name="Chen J."/>
            <person name="Lirakis M."/>
            <person name="Topalis P."/>
            <person name="Van Leeuwen T."/>
            <person name="Hall A.B."/>
            <person name="Jiang X."/>
            <person name="Thorpe C."/>
            <person name="Mueller R.L."/>
            <person name="Sun C."/>
            <person name="Waterhouse R.M."/>
            <person name="Yan G."/>
            <person name="Tu Z.J."/>
            <person name="Fang X."/>
            <person name="James A.A."/>
        </authorList>
    </citation>
    <scope>NUCLEOTIDE SEQUENCE [LARGE SCALE GENOMIC DNA]</scope>
    <source>
        <strain evidence="13">Foshan</strain>
    </source>
</reference>
<evidence type="ECO:0000313" key="13">
    <source>
        <dbReference type="Proteomes" id="UP000069940"/>
    </source>
</evidence>
<proteinExistence type="predicted"/>
<organism evidence="12 13">
    <name type="scientific">Aedes albopictus</name>
    <name type="common">Asian tiger mosquito</name>
    <name type="synonym">Stegomyia albopicta</name>
    <dbReference type="NCBI Taxonomy" id="7160"/>
    <lineage>
        <taxon>Eukaryota</taxon>
        <taxon>Metazoa</taxon>
        <taxon>Ecdysozoa</taxon>
        <taxon>Arthropoda</taxon>
        <taxon>Hexapoda</taxon>
        <taxon>Insecta</taxon>
        <taxon>Pterygota</taxon>
        <taxon>Neoptera</taxon>
        <taxon>Endopterygota</taxon>
        <taxon>Diptera</taxon>
        <taxon>Nematocera</taxon>
        <taxon>Culicoidea</taxon>
        <taxon>Culicidae</taxon>
        <taxon>Culicinae</taxon>
        <taxon>Aedini</taxon>
        <taxon>Aedes</taxon>
        <taxon>Stegomyia</taxon>
    </lineage>
</organism>
<dbReference type="CDD" id="cd00063">
    <property type="entry name" value="FN3"/>
    <property type="match status" value="1"/>
</dbReference>
<feature type="domain" description="Ig-like" evidence="10">
    <location>
        <begin position="861"/>
        <end position="949"/>
    </location>
</feature>
<name>A0ABM2A556_AEDAL</name>
<dbReference type="SMART" id="SM00409">
    <property type="entry name" value="IG"/>
    <property type="match status" value="9"/>
</dbReference>
<evidence type="ECO:0000256" key="1">
    <source>
        <dbReference type="ARBA" id="ARBA00004479"/>
    </source>
</evidence>
<dbReference type="Gene3D" id="2.60.40.10">
    <property type="entry name" value="Immunoglobulins"/>
    <property type="match status" value="11"/>
</dbReference>
<comment type="subcellular location">
    <subcellularLocation>
        <location evidence="1">Membrane</location>
        <topology evidence="1">Single-pass type I membrane protein</topology>
    </subcellularLocation>
</comment>
<feature type="region of interest" description="Disordered" evidence="7">
    <location>
        <begin position="1399"/>
        <end position="1468"/>
    </location>
</feature>
<keyword evidence="6" id="KW-0393">Immunoglobulin domain</keyword>
<keyword evidence="9" id="KW-0732">Signal</keyword>
<dbReference type="InterPro" id="IPR036116">
    <property type="entry name" value="FN3_sf"/>
</dbReference>
<accession>A0ABM2A556</accession>
<dbReference type="InterPro" id="IPR051275">
    <property type="entry name" value="Cell_adhesion_signaling"/>
</dbReference>
<feature type="domain" description="Ig-like" evidence="10">
    <location>
        <begin position="573"/>
        <end position="662"/>
    </location>
</feature>
<feature type="region of interest" description="Disordered" evidence="7">
    <location>
        <begin position="1209"/>
        <end position="1267"/>
    </location>
</feature>
<feature type="domain" description="Fibronectin type-III" evidence="11">
    <location>
        <begin position="1059"/>
        <end position="1151"/>
    </location>
</feature>
<keyword evidence="8" id="KW-1133">Transmembrane helix</keyword>
<dbReference type="InterPro" id="IPR003597">
    <property type="entry name" value="Ig_C1-set"/>
</dbReference>
<keyword evidence="3 8" id="KW-0472">Membrane</keyword>
<feature type="domain" description="Ig-like" evidence="10">
    <location>
        <begin position="264"/>
        <end position="368"/>
    </location>
</feature>
<feature type="domain" description="Ig-like" evidence="10">
    <location>
        <begin position="768"/>
        <end position="856"/>
    </location>
</feature>
<protein>
    <recommendedName>
        <fullName evidence="14">Nephrin</fullName>
    </recommendedName>
</protein>
<dbReference type="Pfam" id="PF13927">
    <property type="entry name" value="Ig_3"/>
    <property type="match status" value="3"/>
</dbReference>
<evidence type="ECO:0000256" key="6">
    <source>
        <dbReference type="ARBA" id="ARBA00023319"/>
    </source>
</evidence>
<dbReference type="SMART" id="SM00407">
    <property type="entry name" value="IGc1"/>
    <property type="match status" value="1"/>
</dbReference>
<keyword evidence="4" id="KW-1015">Disulfide bond</keyword>
<dbReference type="InterPro" id="IPR007110">
    <property type="entry name" value="Ig-like_dom"/>
</dbReference>
<sequence length="1542" mass="167321">MTPLIHSITLIVITGLFVGSTSSQQQKFRILPKDLQVLEGSEALLKCEINNLAGAVQWTKDGFALGFSTTIPGYPRYSVLGDHQAGVYNLKISNASLEDDAEYQCQVGPAKFNSAIRANAKLIVICMPFPPKCKMRKMSTEMLFCMTVITGLFVGSTSSQQQKFRILPKDLQVLEGSEALLKCEINNLAGAVQWTKDGFALGFSTTIPGYPRYSVLGDHQAGVYNLKISNASLEDDAEYQCQVGPAKFNSAIRANAKLIVISPPSSIEIQGYENNSKVEVREGQDLTLTCVVANSKPVAQIVWRRGKSEVKSDSIENKVIETEGKRYTVTSQLRIKPGAADDYMGYTCQAKHKALHPERPLQTTVQLSVLYPPGAPYIDGYKQGETLRRGQSVELICASRGGNPPAQLIWYKNGVQERMAYRTSERLSENIYKFTAEASDNKAVLRCEANNIMAKAPLKTEVVLSVLFAPTHVTISGPSEARVGDRVPLQCQTAPSNPPAEIKWSVGGHQVKNATSRTVESPEGGWITMSNITAPVDASKRSLVVICHGLNMQLTENVVSTHTVNILLPPSPPIISGYEEGQIIPAGSVQKLGCMSTGGNPLATLTWYKNDKKVNSVIKTADKSVSAELTILANVTDNQARYRCEAHNSATEIPLFQTKTLSVHFAPETVKITIDPPELKPGIEATLICDSSSSNPPAIISWWRDGIAVQGINNSSKAGLWGGTVSSLELKVNITQDMNGNVYTCQSTNEALQRSVHEAVNLQVLYPPKFSPPPSSTVVGFEGESLTVGMVANGNPMSIAYTWTKEGLPIQTPGVQRIVSEGPILNITKLARSDAGVYTCEAVNSQGSAMINITIVVEYGASIKSISENVVVNPGEDAMLSCTVEGKPLNEEHIRWERIGYDMTIKTSTTYANGTSYLHIKDARREDVGNFRCIADNRVANPTSRDVLLIVKFIPEIDKSPPMLRAAASSGERGRLPCRAQAAPRPKFYWSRAGQNLSVNQTSKYLVEYKHIDSLTYESILLIERVSSNDYGVYECIARNELGSVKESVRLDVTSPPDPPLSLNVLNVTHDTVTVAWTPGFDGGMKANYRVRYREANSDHYRYEDSLPNSHKLTIAGLRMNTLYLFSVMASNALGSSKYLPDLTRAQTKDSPPSQPASSLGSKPPVGGPPPSSIGASGLLLLIGVAAGICLVLLNILLIGCCIHRRTSHKRVKRDSSNQNSKSATIEMYAPSSYNDTVTGETLSSVSEKSDSYSNDGSQPDYMDETRKKAASTYLVENSDMPPPRYQKDGTLPHYPNNINAAHTRTLPHPRHNNVVYEQRSRDDQLLGKQNNYVTAPSPGPPMDGSYYNMNSDRYLSYPPMVSGDYPPMEFSTPPLPVIPALPTNNGTLRRGTRAMVPPPDVTHHTQHTVKTLHDSSASSGLLNISQVSQSTPKQPQGILKDPNKRKEQQQQHQHQQSGLPPSGLNHLNSIGGGLQMLGVQNPSPVPMMGGGPPPGLVPVSGAGGGSSLGNNLLIGAYDPSSTNLSSFNASLGYTDADGHLV</sequence>
<reference evidence="12" key="2">
    <citation type="submission" date="2025-05" db="UniProtKB">
        <authorList>
            <consortium name="EnsemblMetazoa"/>
        </authorList>
    </citation>
    <scope>IDENTIFICATION</scope>
    <source>
        <strain evidence="12">Foshan</strain>
    </source>
</reference>
<evidence type="ECO:0000256" key="4">
    <source>
        <dbReference type="ARBA" id="ARBA00023157"/>
    </source>
</evidence>
<keyword evidence="2" id="KW-0677">Repeat</keyword>
<dbReference type="SUPFAM" id="SSF48726">
    <property type="entry name" value="Immunoglobulin"/>
    <property type="match status" value="10"/>
</dbReference>
<feature type="signal peptide" evidence="9">
    <location>
        <begin position="1"/>
        <end position="23"/>
    </location>
</feature>
<evidence type="ECO:0000256" key="7">
    <source>
        <dbReference type="SAM" id="MobiDB-lite"/>
    </source>
</evidence>
<dbReference type="SMART" id="SM00408">
    <property type="entry name" value="IGc2"/>
    <property type="match status" value="9"/>
</dbReference>
<dbReference type="RefSeq" id="XP_062711774.1">
    <property type="nucleotide sequence ID" value="XM_062855790.1"/>
</dbReference>
<feature type="domain" description="Ig-like" evidence="10">
    <location>
        <begin position="376"/>
        <end position="465"/>
    </location>
</feature>
<dbReference type="EnsemblMetazoa" id="AALFPA23_024557.R36603">
    <property type="protein sequence ID" value="AALFPA23_024557.P36603"/>
    <property type="gene ID" value="AALFPA23_024557"/>
</dbReference>
<keyword evidence="13" id="KW-1185">Reference proteome</keyword>
<feature type="domain" description="Ig-like" evidence="10">
    <location>
        <begin position="26"/>
        <end position="107"/>
    </location>
</feature>
<evidence type="ECO:0000256" key="5">
    <source>
        <dbReference type="ARBA" id="ARBA00023180"/>
    </source>
</evidence>
<dbReference type="Pfam" id="PF08205">
    <property type="entry name" value="C2-set_2"/>
    <property type="match status" value="3"/>
</dbReference>
<feature type="domain" description="Ig-like" evidence="10">
    <location>
        <begin position="667"/>
        <end position="757"/>
    </location>
</feature>
<feature type="compositionally biased region" description="Polar residues" evidence="7">
    <location>
        <begin position="1232"/>
        <end position="1258"/>
    </location>
</feature>
<dbReference type="SMART" id="SM00060">
    <property type="entry name" value="FN3"/>
    <property type="match status" value="1"/>
</dbReference>
<dbReference type="Pfam" id="PF07679">
    <property type="entry name" value="I-set"/>
    <property type="match status" value="3"/>
</dbReference>
<dbReference type="SUPFAM" id="SSF49265">
    <property type="entry name" value="Fibronectin type III"/>
    <property type="match status" value="1"/>
</dbReference>
<dbReference type="GeneID" id="109409926"/>
<evidence type="ECO:0000259" key="11">
    <source>
        <dbReference type="PROSITE" id="PS50853"/>
    </source>
</evidence>
<dbReference type="InterPro" id="IPR013098">
    <property type="entry name" value="Ig_I-set"/>
</dbReference>
<evidence type="ECO:0008006" key="14">
    <source>
        <dbReference type="Google" id="ProtNLM"/>
    </source>
</evidence>
<feature type="chain" id="PRO_5047163046" description="Nephrin" evidence="9">
    <location>
        <begin position="24"/>
        <end position="1542"/>
    </location>
</feature>
<feature type="domain" description="Ig-like" evidence="10">
    <location>
        <begin position="162"/>
        <end position="243"/>
    </location>
</feature>
<dbReference type="InterPro" id="IPR036179">
    <property type="entry name" value="Ig-like_dom_sf"/>
</dbReference>
<dbReference type="PANTHER" id="PTHR11640">
    <property type="entry name" value="NEPHRIN"/>
    <property type="match status" value="1"/>
</dbReference>
<evidence type="ECO:0000256" key="3">
    <source>
        <dbReference type="ARBA" id="ARBA00023136"/>
    </source>
</evidence>
<dbReference type="PROSITE" id="PS50853">
    <property type="entry name" value="FN3"/>
    <property type="match status" value="1"/>
</dbReference>